<dbReference type="KEGG" id="deo:CAY53_09735"/>
<evidence type="ECO:0000256" key="4">
    <source>
        <dbReference type="ARBA" id="ARBA00022989"/>
    </source>
</evidence>
<evidence type="ECO:0000256" key="1">
    <source>
        <dbReference type="ARBA" id="ARBA00004651"/>
    </source>
</evidence>
<evidence type="ECO:0000256" key="2">
    <source>
        <dbReference type="ARBA" id="ARBA00022475"/>
    </source>
</evidence>
<comment type="similarity">
    <text evidence="6">Belongs to the ThrE exporter (TC 2.A.79) family.</text>
</comment>
<feature type="transmembrane region" description="Helical" evidence="7">
    <location>
        <begin position="113"/>
        <end position="134"/>
    </location>
</feature>
<feature type="transmembrane region" description="Helical" evidence="7">
    <location>
        <begin position="193"/>
        <end position="212"/>
    </location>
</feature>
<evidence type="ECO:0000313" key="9">
    <source>
        <dbReference type="EMBL" id="AVD72326.1"/>
    </source>
</evidence>
<proteinExistence type="inferred from homology"/>
<dbReference type="AlphaFoldDB" id="A0A2L1GRP4"/>
<feature type="domain" description="Threonine/serine exporter-like N-terminal" evidence="8">
    <location>
        <begin position="10"/>
        <end position="245"/>
    </location>
</feature>
<evidence type="ECO:0000313" key="10">
    <source>
        <dbReference type="Proteomes" id="UP000239867"/>
    </source>
</evidence>
<dbReference type="Proteomes" id="UP000239867">
    <property type="component" value="Chromosome"/>
</dbReference>
<dbReference type="Pfam" id="PF06738">
    <property type="entry name" value="ThrE"/>
    <property type="match status" value="1"/>
</dbReference>
<evidence type="ECO:0000256" key="3">
    <source>
        <dbReference type="ARBA" id="ARBA00022692"/>
    </source>
</evidence>
<dbReference type="PANTHER" id="PTHR34390:SF2">
    <property type="entry name" value="SUCCINATE TRANSPORTER SUBUNIT YJJP-RELATED"/>
    <property type="match status" value="1"/>
</dbReference>
<keyword evidence="4 7" id="KW-1133">Transmembrane helix</keyword>
<dbReference type="OrthoDB" id="9813917at2"/>
<dbReference type="GO" id="GO:0022857">
    <property type="term" value="F:transmembrane transporter activity"/>
    <property type="evidence" value="ECO:0007669"/>
    <property type="project" value="InterPro"/>
</dbReference>
<keyword evidence="2" id="KW-1003">Cell membrane</keyword>
<feature type="transmembrane region" description="Helical" evidence="7">
    <location>
        <begin position="224"/>
        <end position="247"/>
    </location>
</feature>
<evidence type="ECO:0000256" key="5">
    <source>
        <dbReference type="ARBA" id="ARBA00023136"/>
    </source>
</evidence>
<accession>A0A2L1GRP4</accession>
<organism evidence="9 10">
    <name type="scientific">Desulfobulbus oralis</name>
    <dbReference type="NCBI Taxonomy" id="1986146"/>
    <lineage>
        <taxon>Bacteria</taxon>
        <taxon>Pseudomonadati</taxon>
        <taxon>Thermodesulfobacteriota</taxon>
        <taxon>Desulfobulbia</taxon>
        <taxon>Desulfobulbales</taxon>
        <taxon>Desulfobulbaceae</taxon>
        <taxon>Desulfobulbus</taxon>
    </lineage>
</organism>
<name>A0A2L1GRP4_9BACT</name>
<comment type="subcellular location">
    <subcellularLocation>
        <location evidence="1">Cell membrane</location>
        <topology evidence="1">Multi-pass membrane protein</topology>
    </subcellularLocation>
</comment>
<dbReference type="GO" id="GO:0015744">
    <property type="term" value="P:succinate transport"/>
    <property type="evidence" value="ECO:0007669"/>
    <property type="project" value="TreeGrafter"/>
</dbReference>
<evidence type="ECO:0000256" key="7">
    <source>
        <dbReference type="SAM" id="Phobius"/>
    </source>
</evidence>
<dbReference type="GO" id="GO:0005886">
    <property type="term" value="C:plasma membrane"/>
    <property type="evidence" value="ECO:0007669"/>
    <property type="project" value="UniProtKB-SubCell"/>
</dbReference>
<feature type="transmembrane region" description="Helical" evidence="7">
    <location>
        <begin position="140"/>
        <end position="157"/>
    </location>
</feature>
<reference evidence="9 10" key="1">
    <citation type="journal article" date="2018" name="MBio">
        <title>Insights into the evolution of host association through the isolation and characterization of a novel human periodontal pathobiont, Desulfobulbus oralis.</title>
        <authorList>
            <person name="Cross K.L."/>
            <person name="Chirania P."/>
            <person name="Xiong W."/>
            <person name="Beall C.J."/>
            <person name="Elkins J.G."/>
            <person name="Giannone R.J."/>
            <person name="Griffen A.L."/>
            <person name="Guss A.M."/>
            <person name="Hettich R.L."/>
            <person name="Joshi S.S."/>
            <person name="Mokrzan E.M."/>
            <person name="Martin R.K."/>
            <person name="Zhulin I.B."/>
            <person name="Leys E.J."/>
            <person name="Podar M."/>
        </authorList>
    </citation>
    <scope>NUCLEOTIDE SEQUENCE [LARGE SCALE GENOMIC DNA]</scope>
    <source>
        <strain evidence="9 10">ORNL</strain>
    </source>
</reference>
<dbReference type="InterPro" id="IPR010619">
    <property type="entry name" value="ThrE-like_N"/>
</dbReference>
<gene>
    <name evidence="9" type="ORF">CAY53_09735</name>
</gene>
<evidence type="ECO:0000256" key="6">
    <source>
        <dbReference type="ARBA" id="ARBA00034125"/>
    </source>
</evidence>
<sequence>MTPEQVLACAIDIGEQLLINGAEAWRVEDTIRRLSKAYGMKQVHVFSMTSMIMATVETPDGHWESQSRRVLRYGIDMTRLDALNSLSRSICREQYDYATVREKFDAARAGKRYSWPVQCLVGALIGASFTVFFGGSLRDACAACLVGAIIRALVFLLDRPQIMPMFSNTLTSFLAGLACIAVCSTGLGRNLDAIMIGSIMLLIPGVILTNSFRDFISGDMMTGLLHFMEAMLIALCVAGGFAAAILATGGQL</sequence>
<keyword evidence="3 7" id="KW-0812">Transmembrane</keyword>
<keyword evidence="5 7" id="KW-0472">Membrane</keyword>
<dbReference type="PANTHER" id="PTHR34390">
    <property type="entry name" value="UPF0442 PROTEIN YJJB-RELATED"/>
    <property type="match status" value="1"/>
</dbReference>
<feature type="transmembrane region" description="Helical" evidence="7">
    <location>
        <begin position="169"/>
        <end position="187"/>
    </location>
</feature>
<dbReference type="EMBL" id="CP021255">
    <property type="protein sequence ID" value="AVD72326.1"/>
    <property type="molecule type" value="Genomic_DNA"/>
</dbReference>
<dbReference type="InterPro" id="IPR050539">
    <property type="entry name" value="ThrE_Dicarb/AminoAcid_Exp"/>
</dbReference>
<evidence type="ECO:0000259" key="8">
    <source>
        <dbReference type="Pfam" id="PF06738"/>
    </source>
</evidence>
<keyword evidence="10" id="KW-1185">Reference proteome</keyword>
<protein>
    <recommendedName>
        <fullName evidence="8">Threonine/serine exporter-like N-terminal domain-containing protein</fullName>
    </recommendedName>
</protein>